<reference evidence="2 3" key="1">
    <citation type="submission" date="2023-08" db="EMBL/GenBank/DDBJ databases">
        <title>Transcriptome Analysis of Halomonas alkalicola CICC 11012s to Identify the Genes Involved in Alkaline Tolerances.</title>
        <authorList>
            <person name="Zhai L."/>
        </authorList>
    </citation>
    <scope>NUCLEOTIDE SEQUENCE [LARGE SCALE GENOMIC DNA]</scope>
    <source>
        <strain evidence="2 3">CICC 11012s</strain>
    </source>
</reference>
<dbReference type="Pfam" id="PF14341">
    <property type="entry name" value="PilX_N"/>
    <property type="match status" value="1"/>
</dbReference>
<gene>
    <name evidence="2" type="ORF">B6N23_11935</name>
</gene>
<feature type="domain" description="Type 4 fimbrial biogenesis protein PilX N-terminal" evidence="1">
    <location>
        <begin position="5"/>
        <end position="51"/>
    </location>
</feature>
<evidence type="ECO:0000313" key="3">
    <source>
        <dbReference type="Proteomes" id="UP001235344"/>
    </source>
</evidence>
<name>A0ABY9H1Y3_9GAMM</name>
<accession>A0ABY9H1Y3</accession>
<dbReference type="RefSeq" id="WP_305499173.1">
    <property type="nucleotide sequence ID" value="NZ_CP131913.1"/>
</dbReference>
<protein>
    <submittedName>
        <fullName evidence="2">Pilus assembly PilX N-terminal domain-containing protein</fullName>
    </submittedName>
</protein>
<proteinExistence type="predicted"/>
<sequence>MKTQKGAALVVVLSLLTISLMVGLSSIQSSQIDERLAGNYRASANAQMAAEFAASQGYKLRDDLDELSLSYVDEHGFEWQYIDVEKLPKNVAGRYLRISKEALESIYGKVAGNGSSHYILAEGLVGPQSGEVVRTIVVGIPGAGGGLDAVFNCFGFGCNRNRVSAAEGALDGNDHPVSGNPFNCQGNSCRYDHDPKLDSVADYFGLVPGDGSYPEKRAAWEDAIGKLPPAVVTYDGKGNSNRMGSHGTRENPVVIEVTGSVRINGGTATAGIIIVREGGSIERANGTAHHEGLIIVEEGGRFNISNGTFNLYGAVLKLKPEGSHGHEDDFDLNVGGNASLNYSSEALSNLVGIFDIESFLGGGSPDNGMSWREI</sequence>
<dbReference type="EMBL" id="CP131913">
    <property type="protein sequence ID" value="WLI72481.1"/>
    <property type="molecule type" value="Genomic_DNA"/>
</dbReference>
<evidence type="ECO:0000259" key="1">
    <source>
        <dbReference type="Pfam" id="PF14341"/>
    </source>
</evidence>
<dbReference type="Proteomes" id="UP001235344">
    <property type="component" value="Chromosome"/>
</dbReference>
<keyword evidence="3" id="KW-1185">Reference proteome</keyword>
<dbReference type="InterPro" id="IPR025746">
    <property type="entry name" value="PilX_N_dom"/>
</dbReference>
<organism evidence="2 3">
    <name type="scientific">Halomonas alkalicola</name>
    <dbReference type="NCBI Taxonomy" id="1930622"/>
    <lineage>
        <taxon>Bacteria</taxon>
        <taxon>Pseudomonadati</taxon>
        <taxon>Pseudomonadota</taxon>
        <taxon>Gammaproteobacteria</taxon>
        <taxon>Oceanospirillales</taxon>
        <taxon>Halomonadaceae</taxon>
        <taxon>Halomonas</taxon>
    </lineage>
</organism>
<evidence type="ECO:0000313" key="2">
    <source>
        <dbReference type="EMBL" id="WLI72481.1"/>
    </source>
</evidence>